<dbReference type="SUPFAM" id="SSF101898">
    <property type="entry name" value="NHL repeat"/>
    <property type="match status" value="1"/>
</dbReference>
<evidence type="ECO:0000313" key="2">
    <source>
        <dbReference type="EMBL" id="MDA0167448.1"/>
    </source>
</evidence>
<feature type="region of interest" description="Disordered" evidence="1">
    <location>
        <begin position="151"/>
        <end position="189"/>
    </location>
</feature>
<protein>
    <submittedName>
        <fullName evidence="2">TIGR03118 family protein</fullName>
    </submittedName>
</protein>
<name>A0A9X3N5E5_9ACTN</name>
<comment type="caution">
    <text evidence="2">The sequence shown here is derived from an EMBL/GenBank/DDBJ whole genome shotgun (WGS) entry which is preliminary data.</text>
</comment>
<sequence>ADNVDPNLVNAWGLAAGPTSPWWVSDNGSDRSTLYNPAGTPLRLVVSVPGAPTGTVFNATPGSFLVGASNASFIFSTEAGTILGWNGGPAATVEADRSPAGAVYKGLAIAPTPAGPRIYATDFHNGAVDVFDPPGSPCHTLASWIRSCRVTSPPSGSRRSATGSSSPTPSSKPAATTRPMAAAWASSMR</sequence>
<dbReference type="NCBIfam" id="TIGR03118">
    <property type="entry name" value="PEPCTERM_chp_1"/>
    <property type="match status" value="1"/>
</dbReference>
<dbReference type="Proteomes" id="UP001149140">
    <property type="component" value="Unassembled WGS sequence"/>
</dbReference>
<reference evidence="2" key="1">
    <citation type="submission" date="2022-10" db="EMBL/GenBank/DDBJ databases">
        <title>The WGS of Solirubrobacter ginsenosidimutans DSM 21036.</title>
        <authorList>
            <person name="Jiang Z."/>
        </authorList>
    </citation>
    <scope>NUCLEOTIDE SEQUENCE</scope>
    <source>
        <strain evidence="2">DSM 21036</strain>
    </source>
</reference>
<organism evidence="2 3">
    <name type="scientific">Solirubrobacter ginsenosidimutans</name>
    <dbReference type="NCBI Taxonomy" id="490573"/>
    <lineage>
        <taxon>Bacteria</taxon>
        <taxon>Bacillati</taxon>
        <taxon>Actinomycetota</taxon>
        <taxon>Thermoleophilia</taxon>
        <taxon>Solirubrobacterales</taxon>
        <taxon>Solirubrobacteraceae</taxon>
        <taxon>Solirubrobacter</taxon>
    </lineage>
</organism>
<dbReference type="InterPro" id="IPR017549">
    <property type="entry name" value="APMV_L690"/>
</dbReference>
<dbReference type="EMBL" id="JAPDOD010000147">
    <property type="protein sequence ID" value="MDA0167448.1"/>
    <property type="molecule type" value="Genomic_DNA"/>
</dbReference>
<gene>
    <name evidence="2" type="ORF">OM076_44730</name>
</gene>
<accession>A0A9X3N5E5</accession>
<keyword evidence="3" id="KW-1185">Reference proteome</keyword>
<dbReference type="AlphaFoldDB" id="A0A9X3N5E5"/>
<evidence type="ECO:0000256" key="1">
    <source>
        <dbReference type="SAM" id="MobiDB-lite"/>
    </source>
</evidence>
<feature type="non-terminal residue" evidence="2">
    <location>
        <position position="189"/>
    </location>
</feature>
<dbReference type="RefSeq" id="WP_270046774.1">
    <property type="nucleotide sequence ID" value="NZ_JAPDOD010000147.1"/>
</dbReference>
<evidence type="ECO:0000313" key="3">
    <source>
        <dbReference type="Proteomes" id="UP001149140"/>
    </source>
</evidence>
<feature type="non-terminal residue" evidence="2">
    <location>
        <position position="1"/>
    </location>
</feature>
<proteinExistence type="predicted"/>